<name>A0A2T1LTQ1_9CHRO</name>
<dbReference type="InterPro" id="IPR003594">
    <property type="entry name" value="HATPase_dom"/>
</dbReference>
<feature type="transmembrane region" description="Helical" evidence="9">
    <location>
        <begin position="303"/>
        <end position="323"/>
    </location>
</feature>
<dbReference type="Pfam" id="PF00512">
    <property type="entry name" value="HisKA"/>
    <property type="match status" value="1"/>
</dbReference>
<evidence type="ECO:0000259" key="10">
    <source>
        <dbReference type="PROSITE" id="PS50109"/>
    </source>
</evidence>
<dbReference type="PANTHER" id="PTHR43711:SF1">
    <property type="entry name" value="HISTIDINE KINASE 1"/>
    <property type="match status" value="1"/>
</dbReference>
<dbReference type="SMART" id="SM00387">
    <property type="entry name" value="HATPase_c"/>
    <property type="match status" value="1"/>
</dbReference>
<dbReference type="PANTHER" id="PTHR43711">
    <property type="entry name" value="TWO-COMPONENT HISTIDINE KINASE"/>
    <property type="match status" value="1"/>
</dbReference>
<comment type="catalytic activity">
    <reaction evidence="1">
        <text>ATP + protein L-histidine = ADP + protein N-phospho-L-histidine.</text>
        <dbReference type="EC" id="2.7.13.3"/>
    </reaction>
</comment>
<organism evidence="11 12">
    <name type="scientific">Aphanothece hegewaldii CCALA 016</name>
    <dbReference type="NCBI Taxonomy" id="2107694"/>
    <lineage>
        <taxon>Bacteria</taxon>
        <taxon>Bacillati</taxon>
        <taxon>Cyanobacteriota</taxon>
        <taxon>Cyanophyceae</taxon>
        <taxon>Oscillatoriophycideae</taxon>
        <taxon>Chroococcales</taxon>
        <taxon>Aphanothecaceae</taxon>
        <taxon>Aphanothece</taxon>
    </lineage>
</organism>
<evidence type="ECO:0000256" key="1">
    <source>
        <dbReference type="ARBA" id="ARBA00000085"/>
    </source>
</evidence>
<evidence type="ECO:0000313" key="11">
    <source>
        <dbReference type="EMBL" id="PSF34488.1"/>
    </source>
</evidence>
<comment type="caution">
    <text evidence="11">The sequence shown here is derived from an EMBL/GenBank/DDBJ whole genome shotgun (WGS) entry which is preliminary data.</text>
</comment>
<dbReference type="CDD" id="cd12912">
    <property type="entry name" value="PDC2_MCP_like"/>
    <property type="match status" value="1"/>
</dbReference>
<keyword evidence="9" id="KW-0812">Transmembrane</keyword>
<gene>
    <name evidence="11" type="ORF">C7H19_18845</name>
</gene>
<dbReference type="InterPro" id="IPR036097">
    <property type="entry name" value="HisK_dim/P_sf"/>
</dbReference>
<dbReference type="EC" id="2.7.13.3" evidence="3"/>
<keyword evidence="7" id="KW-0902">Two-component regulatory system</keyword>
<reference evidence="11 12" key="2">
    <citation type="submission" date="2018-03" db="EMBL/GenBank/DDBJ databases">
        <authorList>
            <person name="Keele B.F."/>
        </authorList>
    </citation>
    <scope>NUCLEOTIDE SEQUENCE [LARGE SCALE GENOMIC DNA]</scope>
    <source>
        <strain evidence="11 12">CCALA 016</strain>
    </source>
</reference>
<accession>A0A2T1LTQ1</accession>
<dbReference type="SUPFAM" id="SSF47384">
    <property type="entry name" value="Homodimeric domain of signal transducing histidine kinase"/>
    <property type="match status" value="1"/>
</dbReference>
<evidence type="ECO:0000256" key="2">
    <source>
        <dbReference type="ARBA" id="ARBA00006402"/>
    </source>
</evidence>
<dbReference type="PROSITE" id="PS50109">
    <property type="entry name" value="HIS_KIN"/>
    <property type="match status" value="1"/>
</dbReference>
<feature type="transmembrane region" description="Helical" evidence="9">
    <location>
        <begin position="12"/>
        <end position="32"/>
    </location>
</feature>
<comment type="similarity">
    <text evidence="2">In the N-terminal section; belongs to the phytochrome family.</text>
</comment>
<dbReference type="Gene3D" id="3.30.450.20">
    <property type="entry name" value="PAS domain"/>
    <property type="match status" value="1"/>
</dbReference>
<dbReference type="PRINTS" id="PR00344">
    <property type="entry name" value="BCTRLSENSOR"/>
</dbReference>
<keyword evidence="9" id="KW-0472">Membrane</keyword>
<dbReference type="InterPro" id="IPR050736">
    <property type="entry name" value="Sensor_HK_Regulatory"/>
</dbReference>
<dbReference type="CDD" id="cd16922">
    <property type="entry name" value="HATPase_EvgS-ArcB-TorS-like"/>
    <property type="match status" value="1"/>
</dbReference>
<dbReference type="SUPFAM" id="SSF55874">
    <property type="entry name" value="ATPase domain of HSP90 chaperone/DNA topoisomerase II/histidine kinase"/>
    <property type="match status" value="1"/>
</dbReference>
<dbReference type="EMBL" id="PXOH01000026">
    <property type="protein sequence ID" value="PSF34488.1"/>
    <property type="molecule type" value="Genomic_DNA"/>
</dbReference>
<evidence type="ECO:0000256" key="9">
    <source>
        <dbReference type="SAM" id="Phobius"/>
    </source>
</evidence>
<evidence type="ECO:0000256" key="8">
    <source>
        <dbReference type="ARBA" id="ARBA00074306"/>
    </source>
</evidence>
<dbReference type="InterPro" id="IPR003661">
    <property type="entry name" value="HisK_dim/P_dom"/>
</dbReference>
<dbReference type="Pfam" id="PF02518">
    <property type="entry name" value="HATPase_c"/>
    <property type="match status" value="1"/>
</dbReference>
<dbReference type="InterPro" id="IPR005467">
    <property type="entry name" value="His_kinase_dom"/>
</dbReference>
<feature type="domain" description="Histidine kinase" evidence="10">
    <location>
        <begin position="399"/>
        <end position="617"/>
    </location>
</feature>
<dbReference type="FunFam" id="3.30.565.10:FF:000010">
    <property type="entry name" value="Sensor histidine kinase RcsC"/>
    <property type="match status" value="1"/>
</dbReference>
<evidence type="ECO:0000256" key="5">
    <source>
        <dbReference type="ARBA" id="ARBA00022679"/>
    </source>
</evidence>
<sequence length="637" mass="71111">MPWNQFSFRSIILTRLLLVSVPILLMGVYITYRKARSAFLETARQNLTESAVRNGESMERLIKALKTNLATASDHVIFTLDESKDQQPFLEQLANTFSSEINCVQLVELPTNQLINSTCNKQIIYPVPFADWPTQKKQILTNSSSVYIQKLPTPDENKSTSISQLNLLFSVPVYDQKNQLKYSLSIKTSLINREKMAPGSLTGYPVVISQNGVILAHPLPQRIGLNITQEEDYKRLKSLINSAIEGRRDFLHLFSFEKDGVEIVAGYSSIPSPLTSDKNQKWIVLAVSPLDYALAPLRDIKNVLANMVLTLLIGNILAILYIARELSRPIEKLRDYALNKDNIHSQDPIPRNFYIKELDQLATSLDDMLESLKTWGDEVVSSWREAQNANQLKNEFLATTSHELRTPLNGIIGCLRIIKDGYCDDLEEEKELLQQADNAAVHLLGIINDILDIAKIESGKLSIHPEPIELKKLLTEVVNLQLVHIQKKRIILNLSNWQPNIMIYGDAAKLKQVLLNVLSNAIKFTEVGSITISTVADDSMAFITIKDTGIGIEPSQQHKLFRPFVMIDGSTTRKFGGTGLGLAISKNLISLMGGDITLFSPGLGKGTTVEIIIPLAESSLIIKDSESQYDPSLSIPH</sequence>
<proteinExistence type="inferred from homology"/>
<keyword evidence="9" id="KW-1133">Transmembrane helix</keyword>
<dbReference type="CDD" id="cd00082">
    <property type="entry name" value="HisKA"/>
    <property type="match status" value="1"/>
</dbReference>
<evidence type="ECO:0000256" key="4">
    <source>
        <dbReference type="ARBA" id="ARBA00022553"/>
    </source>
</evidence>
<dbReference type="Gene3D" id="6.10.340.10">
    <property type="match status" value="1"/>
</dbReference>
<dbReference type="OrthoDB" id="490876at2"/>
<dbReference type="Gene3D" id="3.30.565.10">
    <property type="entry name" value="Histidine kinase-like ATPase, C-terminal domain"/>
    <property type="match status" value="1"/>
</dbReference>
<dbReference type="SMART" id="SM00388">
    <property type="entry name" value="HisKA"/>
    <property type="match status" value="1"/>
</dbReference>
<keyword evidence="6 11" id="KW-0418">Kinase</keyword>
<dbReference type="Proteomes" id="UP000239001">
    <property type="component" value="Unassembled WGS sequence"/>
</dbReference>
<keyword evidence="4" id="KW-0597">Phosphoprotein</keyword>
<evidence type="ECO:0000256" key="6">
    <source>
        <dbReference type="ARBA" id="ARBA00022777"/>
    </source>
</evidence>
<dbReference type="InterPro" id="IPR004358">
    <property type="entry name" value="Sig_transdc_His_kin-like_C"/>
</dbReference>
<protein>
    <recommendedName>
        <fullName evidence="8">Circadian input-output histidine kinase CikA</fullName>
        <ecNumber evidence="3">2.7.13.3</ecNumber>
    </recommendedName>
</protein>
<dbReference type="GO" id="GO:0000155">
    <property type="term" value="F:phosphorelay sensor kinase activity"/>
    <property type="evidence" value="ECO:0007669"/>
    <property type="project" value="InterPro"/>
</dbReference>
<evidence type="ECO:0000256" key="3">
    <source>
        <dbReference type="ARBA" id="ARBA00012438"/>
    </source>
</evidence>
<keyword evidence="5" id="KW-0808">Transferase</keyword>
<keyword evidence="12" id="KW-1185">Reference proteome</keyword>
<evidence type="ECO:0000256" key="7">
    <source>
        <dbReference type="ARBA" id="ARBA00023012"/>
    </source>
</evidence>
<dbReference type="Gene3D" id="1.10.287.130">
    <property type="match status" value="1"/>
</dbReference>
<evidence type="ECO:0000313" key="12">
    <source>
        <dbReference type="Proteomes" id="UP000239001"/>
    </source>
</evidence>
<reference evidence="11 12" key="1">
    <citation type="submission" date="2018-03" db="EMBL/GenBank/DDBJ databases">
        <title>The ancient ancestry and fast evolution of plastids.</title>
        <authorList>
            <person name="Moore K.R."/>
            <person name="Magnabosco C."/>
            <person name="Momper L."/>
            <person name="Gold D.A."/>
            <person name="Bosak T."/>
            <person name="Fournier G.P."/>
        </authorList>
    </citation>
    <scope>NUCLEOTIDE SEQUENCE [LARGE SCALE GENOMIC DNA]</scope>
    <source>
        <strain evidence="11 12">CCALA 016</strain>
    </source>
</reference>
<dbReference type="InterPro" id="IPR036890">
    <property type="entry name" value="HATPase_C_sf"/>
</dbReference>
<dbReference type="AlphaFoldDB" id="A0A2T1LTQ1"/>